<dbReference type="GO" id="GO:0005179">
    <property type="term" value="F:hormone activity"/>
    <property type="evidence" value="ECO:0007669"/>
    <property type="project" value="InterPro"/>
</dbReference>
<evidence type="ECO:0000313" key="10">
    <source>
        <dbReference type="EMBL" id="KAF7392520.1"/>
    </source>
</evidence>
<feature type="region of interest" description="Disordered" evidence="7">
    <location>
        <begin position="137"/>
        <end position="173"/>
    </location>
</feature>
<keyword evidence="8" id="KW-0812">Transmembrane</keyword>
<dbReference type="InterPro" id="IPR022353">
    <property type="entry name" value="Insulin_CS"/>
</dbReference>
<dbReference type="PANTHER" id="PTHR46886:SF1">
    <property type="entry name" value="INSULIN-LIKE GROWTH FACTOR II"/>
    <property type="match status" value="1"/>
</dbReference>
<dbReference type="PROSITE" id="PS00262">
    <property type="entry name" value="INSULIN"/>
    <property type="match status" value="1"/>
</dbReference>
<dbReference type="GO" id="GO:0005159">
    <property type="term" value="F:insulin-like growth factor receptor binding"/>
    <property type="evidence" value="ECO:0007669"/>
    <property type="project" value="TreeGrafter"/>
</dbReference>
<dbReference type="PRINTS" id="PR00276">
    <property type="entry name" value="INSULINFAMLY"/>
</dbReference>
<keyword evidence="5" id="KW-0732">Signal</keyword>
<name>A0A834N0T5_VESVU</name>
<keyword evidence="3 6" id="KW-0964">Secreted</keyword>
<dbReference type="InterPro" id="IPR036438">
    <property type="entry name" value="Insulin-like_sf"/>
</dbReference>
<dbReference type="GO" id="GO:0045944">
    <property type="term" value="P:positive regulation of transcription by RNA polymerase II"/>
    <property type="evidence" value="ECO:0007669"/>
    <property type="project" value="TreeGrafter"/>
</dbReference>
<keyword evidence="4" id="KW-0165">Cleavage on pair of basic residues</keyword>
<dbReference type="EMBL" id="JACSEA010000009">
    <property type="protein sequence ID" value="KAF7392520.1"/>
    <property type="molecule type" value="Genomic_DNA"/>
</dbReference>
<comment type="similarity">
    <text evidence="2 6">Belongs to the insulin family.</text>
</comment>
<evidence type="ECO:0000256" key="3">
    <source>
        <dbReference type="ARBA" id="ARBA00022525"/>
    </source>
</evidence>
<evidence type="ECO:0000256" key="6">
    <source>
        <dbReference type="RuleBase" id="RU000406"/>
    </source>
</evidence>
<dbReference type="SUPFAM" id="SSF56994">
    <property type="entry name" value="Insulin-like"/>
    <property type="match status" value="1"/>
</dbReference>
<reference evidence="10" key="1">
    <citation type="journal article" date="2020" name="G3 (Bethesda)">
        <title>High-Quality Assemblies for Three Invasive Social Wasps from the &lt;i&gt;Vespula&lt;/i&gt; Genus.</title>
        <authorList>
            <person name="Harrop T.W.R."/>
            <person name="Guhlin J."/>
            <person name="McLaughlin G.M."/>
            <person name="Permina E."/>
            <person name="Stockwell P."/>
            <person name="Gilligan J."/>
            <person name="Le Lec M.F."/>
            <person name="Gruber M.A.M."/>
            <person name="Quinn O."/>
            <person name="Lovegrove M."/>
            <person name="Duncan E.J."/>
            <person name="Remnant E.J."/>
            <person name="Van Eeckhoven J."/>
            <person name="Graham B."/>
            <person name="Knapp R.A."/>
            <person name="Langford K.W."/>
            <person name="Kronenberg Z."/>
            <person name="Press M.O."/>
            <person name="Eacker S.M."/>
            <person name="Wilson-Rankin E.E."/>
            <person name="Purcell J."/>
            <person name="Lester P.J."/>
            <person name="Dearden P.K."/>
        </authorList>
    </citation>
    <scope>NUCLEOTIDE SEQUENCE</scope>
    <source>
        <strain evidence="10">Marl-1</strain>
    </source>
</reference>
<dbReference type="Gene3D" id="1.10.100.10">
    <property type="entry name" value="Insulin-like"/>
    <property type="match status" value="1"/>
</dbReference>
<comment type="subcellular location">
    <subcellularLocation>
        <location evidence="1 6">Secreted</location>
    </subcellularLocation>
</comment>
<dbReference type="GO" id="GO:0008083">
    <property type="term" value="F:growth factor activity"/>
    <property type="evidence" value="ECO:0007669"/>
    <property type="project" value="TreeGrafter"/>
</dbReference>
<dbReference type="GO" id="GO:0043410">
    <property type="term" value="P:positive regulation of MAPK cascade"/>
    <property type="evidence" value="ECO:0007669"/>
    <property type="project" value="TreeGrafter"/>
</dbReference>
<sequence length="173" mass="19448">MTSKRHCSTAGIKGFGMATIVLTIFLLLNILGTMDCAPYRRSHLRTLRLCSKRLSDALYLVCSERGYNEPFSYSGEDEPRGPTGPGLVEECCYHSCSYVQLEQYCKPTSEEKRGGSRDVIEESIRIVNLPDSFVEIQSPSKEEKPLSPSNHHTRKGKDCRSKNGRKHGHGECY</sequence>
<dbReference type="Pfam" id="PF00049">
    <property type="entry name" value="Insulin"/>
    <property type="match status" value="1"/>
</dbReference>
<dbReference type="SMART" id="SM00078">
    <property type="entry name" value="IlGF"/>
    <property type="match status" value="1"/>
</dbReference>
<dbReference type="PANTHER" id="PTHR46886">
    <property type="entry name" value="INSULIN-LIKE GROWTH FACTOR II"/>
    <property type="match status" value="1"/>
</dbReference>
<dbReference type="AlphaFoldDB" id="A0A834N0T5"/>
<feature type="domain" description="Insulin-like" evidence="9">
    <location>
        <begin position="47"/>
        <end position="105"/>
    </location>
</feature>
<comment type="caution">
    <text evidence="10">The sequence shown here is derived from an EMBL/GenBank/DDBJ whole genome shotgun (WGS) entry which is preliminary data.</text>
</comment>
<keyword evidence="8" id="KW-1133">Transmembrane helix</keyword>
<evidence type="ECO:0000256" key="1">
    <source>
        <dbReference type="ARBA" id="ARBA00004613"/>
    </source>
</evidence>
<dbReference type="GO" id="GO:0046628">
    <property type="term" value="P:positive regulation of insulin receptor signaling pathway"/>
    <property type="evidence" value="ECO:0007669"/>
    <property type="project" value="TreeGrafter"/>
</dbReference>
<dbReference type="GO" id="GO:0051147">
    <property type="term" value="P:regulation of muscle cell differentiation"/>
    <property type="evidence" value="ECO:0007669"/>
    <property type="project" value="TreeGrafter"/>
</dbReference>
<dbReference type="InterPro" id="IPR022352">
    <property type="entry name" value="Ins/IGF/rlx"/>
</dbReference>
<proteinExistence type="inferred from homology"/>
<evidence type="ECO:0000259" key="9">
    <source>
        <dbReference type="SMART" id="SM00078"/>
    </source>
</evidence>
<feature type="transmembrane region" description="Helical" evidence="8">
    <location>
        <begin position="12"/>
        <end position="32"/>
    </location>
</feature>
<keyword evidence="11" id="KW-1185">Reference proteome</keyword>
<feature type="compositionally biased region" description="Basic residues" evidence="7">
    <location>
        <begin position="162"/>
        <end position="173"/>
    </location>
</feature>
<dbReference type="InterPro" id="IPR016179">
    <property type="entry name" value="Insulin-like"/>
</dbReference>
<evidence type="ECO:0000256" key="2">
    <source>
        <dbReference type="ARBA" id="ARBA00009034"/>
    </source>
</evidence>
<dbReference type="GO" id="GO:1905564">
    <property type="term" value="P:positive regulation of vascular endothelial cell proliferation"/>
    <property type="evidence" value="ECO:0007669"/>
    <property type="project" value="TreeGrafter"/>
</dbReference>
<evidence type="ECO:0000256" key="4">
    <source>
        <dbReference type="ARBA" id="ARBA00022685"/>
    </source>
</evidence>
<keyword evidence="8" id="KW-0472">Membrane</keyword>
<evidence type="ECO:0000256" key="8">
    <source>
        <dbReference type="SAM" id="Phobius"/>
    </source>
</evidence>
<gene>
    <name evidence="10" type="ORF">HZH66_008353</name>
</gene>
<organism evidence="10 11">
    <name type="scientific">Vespula vulgaris</name>
    <name type="common">Yellow jacket</name>
    <name type="synonym">Wasp</name>
    <dbReference type="NCBI Taxonomy" id="7454"/>
    <lineage>
        <taxon>Eukaryota</taxon>
        <taxon>Metazoa</taxon>
        <taxon>Ecdysozoa</taxon>
        <taxon>Arthropoda</taxon>
        <taxon>Hexapoda</taxon>
        <taxon>Insecta</taxon>
        <taxon>Pterygota</taxon>
        <taxon>Neoptera</taxon>
        <taxon>Endopterygota</taxon>
        <taxon>Hymenoptera</taxon>
        <taxon>Apocrita</taxon>
        <taxon>Aculeata</taxon>
        <taxon>Vespoidea</taxon>
        <taxon>Vespidae</taxon>
        <taxon>Vespinae</taxon>
        <taxon>Vespula</taxon>
    </lineage>
</organism>
<dbReference type="Proteomes" id="UP000614350">
    <property type="component" value="Unassembled WGS sequence"/>
</dbReference>
<dbReference type="GO" id="GO:0043539">
    <property type="term" value="F:protein serine/threonine kinase activator activity"/>
    <property type="evidence" value="ECO:0007669"/>
    <property type="project" value="TreeGrafter"/>
</dbReference>
<evidence type="ECO:0000256" key="7">
    <source>
        <dbReference type="SAM" id="MobiDB-lite"/>
    </source>
</evidence>
<accession>A0A834N0T5</accession>
<evidence type="ECO:0000256" key="5">
    <source>
        <dbReference type="ARBA" id="ARBA00022729"/>
    </source>
</evidence>
<evidence type="ECO:0000313" key="11">
    <source>
        <dbReference type="Proteomes" id="UP000614350"/>
    </source>
</evidence>
<dbReference type="GO" id="GO:0005615">
    <property type="term" value="C:extracellular space"/>
    <property type="evidence" value="ECO:0007669"/>
    <property type="project" value="TreeGrafter"/>
</dbReference>
<protein>
    <recommendedName>
        <fullName evidence="9">Insulin-like domain-containing protein</fullName>
    </recommendedName>
</protein>